<dbReference type="PANTHER" id="PTHR22594:SF5">
    <property type="entry name" value="ASPARTATE--TRNA LIGASE, MITOCHONDRIAL"/>
    <property type="match status" value="1"/>
</dbReference>
<proteinExistence type="predicted"/>
<dbReference type="GO" id="GO:0006422">
    <property type="term" value="P:aspartyl-tRNA aminoacylation"/>
    <property type="evidence" value="ECO:0007669"/>
    <property type="project" value="TreeGrafter"/>
</dbReference>
<feature type="non-terminal residue" evidence="7">
    <location>
        <position position="1"/>
    </location>
</feature>
<sequence>QETIFQLLNISPEEAQRRFGFFLDALEYGAPPHGGFALGLDRLVMLMSQERSLRDVIAFPKTTTGLCPLTESPMPVTSSQLEELKLDVKGL</sequence>
<dbReference type="GO" id="GO:0005524">
    <property type="term" value="F:ATP binding"/>
    <property type="evidence" value="ECO:0007669"/>
    <property type="project" value="UniProtKB-KW"/>
</dbReference>
<keyword evidence="5" id="KW-0030">Aminoacyl-tRNA synthetase</keyword>
<evidence type="ECO:0000256" key="3">
    <source>
        <dbReference type="ARBA" id="ARBA00022840"/>
    </source>
</evidence>
<evidence type="ECO:0000256" key="2">
    <source>
        <dbReference type="ARBA" id="ARBA00022741"/>
    </source>
</evidence>
<evidence type="ECO:0000256" key="1">
    <source>
        <dbReference type="ARBA" id="ARBA00022598"/>
    </source>
</evidence>
<evidence type="ECO:0000256" key="5">
    <source>
        <dbReference type="ARBA" id="ARBA00023146"/>
    </source>
</evidence>
<accession>X0W973</accession>
<reference evidence="7" key="1">
    <citation type="journal article" date="2014" name="Front. Microbiol.">
        <title>High frequency of phylogenetically diverse reductive dehalogenase-homologous genes in deep subseafloor sedimentary metagenomes.</title>
        <authorList>
            <person name="Kawai M."/>
            <person name="Futagami T."/>
            <person name="Toyoda A."/>
            <person name="Takaki Y."/>
            <person name="Nishi S."/>
            <person name="Hori S."/>
            <person name="Arai W."/>
            <person name="Tsubouchi T."/>
            <person name="Morono Y."/>
            <person name="Uchiyama I."/>
            <person name="Ito T."/>
            <person name="Fujiyama A."/>
            <person name="Inagaki F."/>
            <person name="Takami H."/>
        </authorList>
    </citation>
    <scope>NUCLEOTIDE SEQUENCE</scope>
    <source>
        <strain evidence="7">Expedition CK06-06</strain>
    </source>
</reference>
<dbReference type="AlphaFoldDB" id="X0W973"/>
<dbReference type="EMBL" id="BARS01038190">
    <property type="protein sequence ID" value="GAG19792.1"/>
    <property type="molecule type" value="Genomic_DNA"/>
</dbReference>
<keyword evidence="2" id="KW-0547">Nucleotide-binding</keyword>
<name>X0W973_9ZZZZ</name>
<gene>
    <name evidence="7" type="ORF">S01H1_58461</name>
</gene>
<dbReference type="GO" id="GO:0004815">
    <property type="term" value="F:aspartate-tRNA ligase activity"/>
    <property type="evidence" value="ECO:0007669"/>
    <property type="project" value="TreeGrafter"/>
</dbReference>
<organism evidence="7">
    <name type="scientific">marine sediment metagenome</name>
    <dbReference type="NCBI Taxonomy" id="412755"/>
    <lineage>
        <taxon>unclassified sequences</taxon>
        <taxon>metagenomes</taxon>
        <taxon>ecological metagenomes</taxon>
    </lineage>
</organism>
<dbReference type="PANTHER" id="PTHR22594">
    <property type="entry name" value="ASPARTYL/LYSYL-TRNA SYNTHETASE"/>
    <property type="match status" value="1"/>
</dbReference>
<dbReference type="InterPro" id="IPR045864">
    <property type="entry name" value="aa-tRNA-synth_II/BPL/LPL"/>
</dbReference>
<evidence type="ECO:0000256" key="4">
    <source>
        <dbReference type="ARBA" id="ARBA00022917"/>
    </source>
</evidence>
<dbReference type="Pfam" id="PF00152">
    <property type="entry name" value="tRNA-synt_2"/>
    <property type="match status" value="1"/>
</dbReference>
<keyword evidence="3" id="KW-0067">ATP-binding</keyword>
<dbReference type="Gene3D" id="3.30.930.10">
    <property type="entry name" value="Bira Bifunctional Protein, Domain 2"/>
    <property type="match status" value="1"/>
</dbReference>
<protein>
    <recommendedName>
        <fullName evidence="6">Aminoacyl-tRNA synthetase class II (D/K/N) domain-containing protein</fullName>
    </recommendedName>
</protein>
<keyword evidence="1" id="KW-0436">Ligase</keyword>
<evidence type="ECO:0000259" key="6">
    <source>
        <dbReference type="Pfam" id="PF00152"/>
    </source>
</evidence>
<dbReference type="InterPro" id="IPR004364">
    <property type="entry name" value="Aa-tRNA-synt_II"/>
</dbReference>
<keyword evidence="4" id="KW-0648">Protein biosynthesis</keyword>
<dbReference type="SUPFAM" id="SSF55681">
    <property type="entry name" value="Class II aaRS and biotin synthetases"/>
    <property type="match status" value="1"/>
</dbReference>
<feature type="domain" description="Aminoacyl-tRNA synthetase class II (D/K/N)" evidence="6">
    <location>
        <begin position="1"/>
        <end position="62"/>
    </location>
</feature>
<evidence type="ECO:0000313" key="7">
    <source>
        <dbReference type="EMBL" id="GAG19792.1"/>
    </source>
</evidence>
<comment type="caution">
    <text evidence="7">The sequence shown here is derived from an EMBL/GenBank/DDBJ whole genome shotgun (WGS) entry which is preliminary data.</text>
</comment>